<dbReference type="Gene3D" id="3.50.50.60">
    <property type="entry name" value="FAD/NAD(P)-binding domain"/>
    <property type="match status" value="1"/>
</dbReference>
<name>A0A0J9XBI8_GEOCN</name>
<dbReference type="PANTHER" id="PTHR15192:SF8">
    <property type="entry name" value="FAD_NAD(P)-BINDING DOMAIN-CONTAINING PROTEIN"/>
    <property type="match status" value="1"/>
</dbReference>
<dbReference type="OrthoDB" id="412005at2759"/>
<comment type="caution">
    <text evidence="2">The sequence shown here is derived from an EMBL/GenBank/DDBJ whole genome shotgun (WGS) entry which is preliminary data.</text>
</comment>
<reference evidence="2" key="1">
    <citation type="submission" date="2014-03" db="EMBL/GenBank/DDBJ databases">
        <authorList>
            <person name="Casaregola S."/>
        </authorList>
    </citation>
    <scope>NUCLEOTIDE SEQUENCE [LARGE SCALE GENOMIC DNA]</scope>
    <source>
        <strain evidence="2">CLIB 918</strain>
    </source>
</reference>
<dbReference type="AlphaFoldDB" id="A0A0J9XBI8"/>
<dbReference type="STRING" id="1173061.A0A0J9XBI8"/>
<evidence type="ECO:0000313" key="3">
    <source>
        <dbReference type="Proteomes" id="UP000242525"/>
    </source>
</evidence>
<dbReference type="SUPFAM" id="SSF51905">
    <property type="entry name" value="FAD/NAD(P)-binding domain"/>
    <property type="match status" value="1"/>
</dbReference>
<feature type="region of interest" description="Disordered" evidence="1">
    <location>
        <begin position="509"/>
        <end position="552"/>
    </location>
</feature>
<feature type="compositionally biased region" description="Polar residues" evidence="1">
    <location>
        <begin position="541"/>
        <end position="550"/>
    </location>
</feature>
<dbReference type="InterPro" id="IPR029731">
    <property type="entry name" value="OSGIN1/2"/>
</dbReference>
<keyword evidence="3" id="KW-1185">Reference proteome</keyword>
<feature type="compositionally biased region" description="Polar residues" evidence="1">
    <location>
        <begin position="524"/>
        <end position="534"/>
    </location>
</feature>
<dbReference type="Proteomes" id="UP000242525">
    <property type="component" value="Unassembled WGS sequence"/>
</dbReference>
<dbReference type="InterPro" id="IPR036188">
    <property type="entry name" value="FAD/NAD-bd_sf"/>
</dbReference>
<feature type="region of interest" description="Disordered" evidence="1">
    <location>
        <begin position="127"/>
        <end position="147"/>
    </location>
</feature>
<gene>
    <name evidence="2" type="ORF">BN980_GECA09s00384g</name>
</gene>
<evidence type="ECO:0000313" key="2">
    <source>
        <dbReference type="EMBL" id="CDO54858.1"/>
    </source>
</evidence>
<accession>A0A0J9XBI8</accession>
<proteinExistence type="predicted"/>
<dbReference type="EMBL" id="CCBN010000009">
    <property type="protein sequence ID" value="CDO54858.1"/>
    <property type="molecule type" value="Genomic_DNA"/>
</dbReference>
<protein>
    <recommendedName>
        <fullName evidence="4">L-ornithine N(5)-oxygenase</fullName>
    </recommendedName>
</protein>
<evidence type="ECO:0008006" key="4">
    <source>
        <dbReference type="Google" id="ProtNLM"/>
    </source>
</evidence>
<organism evidence="2 3">
    <name type="scientific">Geotrichum candidum</name>
    <name type="common">Oospora lactis</name>
    <name type="synonym">Dipodascus geotrichum</name>
    <dbReference type="NCBI Taxonomy" id="1173061"/>
    <lineage>
        <taxon>Eukaryota</taxon>
        <taxon>Fungi</taxon>
        <taxon>Dikarya</taxon>
        <taxon>Ascomycota</taxon>
        <taxon>Saccharomycotina</taxon>
        <taxon>Dipodascomycetes</taxon>
        <taxon>Dipodascales</taxon>
        <taxon>Dipodascaceae</taxon>
        <taxon>Geotrichum</taxon>
    </lineage>
</organism>
<dbReference type="PANTHER" id="PTHR15192">
    <property type="entry name" value="PROTEIN CBG05349"/>
    <property type="match status" value="1"/>
</dbReference>
<sequence>MSSHFPLSIIGNGPSALFLSFLLHGNIPYYDPDTKYGPHPDRELHRLLQPYIHGSGTALSLLDAMKDHRILSYIQFSYASFFSANTSPTSLLFDALIASEEASFASFESKETRIKWIHDTTSAIPHIILGSSPKPGGQWSSSDTSDDTEEKSLSYAEMLSLPGFSFTEFFRGRKKTESGNGIRSFTRPKRGDIADYYDEYSKRMCASSSHFLSNTVVTNVDLIDLAKPTYMLFYVDKITGNTYTHTTNTVVLASGVFEKPLRNLLNQKLPSATTPVLSSLNLPIIGQTRIPIISPPKDFNDIGSMEPSIIVPTCQPQLEHQTVLILGSGVSAAETVNRYSKYPNIHIIHMYRWSLEDPGPLRRFSKETYPEYARIYRLMKRVCKQNVETPTLHPDFFSNGSDYECMPNSTILDMSPCGKVTIKLGTGEIVNRSVNSIELCTGRSGSLMYLSPTICKLAGFSVHGHDSTTASSNEVDLNAVNKMSLRPYLVSSKPQSVTEEVSEIVAASSNSATVADNQAREPESTTTSRRNSCFSDEGDFNDTSSPSIASSIHEDTDGEYSLRLGNGLYIIGSLTGESLVRLMLGGCAWVAGDIFKKTHNTY</sequence>
<evidence type="ECO:0000256" key="1">
    <source>
        <dbReference type="SAM" id="MobiDB-lite"/>
    </source>
</evidence>